<dbReference type="GO" id="GO:0044281">
    <property type="term" value="P:small molecule metabolic process"/>
    <property type="evidence" value="ECO:0007669"/>
    <property type="project" value="UniProtKB-ARBA"/>
</dbReference>
<evidence type="ECO:0000256" key="1">
    <source>
        <dbReference type="ARBA" id="ARBA00001946"/>
    </source>
</evidence>
<sequence>MMTINGLLGEYEVILFDLMDTLMFGGNRFSTDEDYAYTYAQLGGHLYSSVFVQSLIHAVYERMHADYNHPGCYTNFPAASVYIQQLLTERQASTADADRLAQVFALHELGHIPDGHVATLEALSQTHRLGLVSNLWAGADLFRRVFREVGIHHLFEVLVFSSDHACIKPSPRLFRVALDQLAVEPRRILFVGDDADRDVAAARALGMDTVWVTGAKQEPGPGRCVRSVVELVR</sequence>
<dbReference type="GO" id="GO:0016787">
    <property type="term" value="F:hydrolase activity"/>
    <property type="evidence" value="ECO:0007669"/>
    <property type="project" value="UniProtKB-KW"/>
</dbReference>
<dbReference type="PRINTS" id="PR00413">
    <property type="entry name" value="HADHALOGNASE"/>
</dbReference>
<dbReference type="NCBIfam" id="TIGR01509">
    <property type="entry name" value="HAD-SF-IA-v3"/>
    <property type="match status" value="1"/>
</dbReference>
<dbReference type="SUPFAM" id="SSF56784">
    <property type="entry name" value="HAD-like"/>
    <property type="match status" value="1"/>
</dbReference>
<dbReference type="InterPro" id="IPR036412">
    <property type="entry name" value="HAD-like_sf"/>
</dbReference>
<dbReference type="EMBL" id="WELI01000001">
    <property type="protein sequence ID" value="KAB7732398.1"/>
    <property type="molecule type" value="Genomic_DNA"/>
</dbReference>
<comment type="cofactor">
    <cofactor evidence="1">
        <name>Mg(2+)</name>
        <dbReference type="ChEBI" id="CHEBI:18420"/>
    </cofactor>
</comment>
<proteinExistence type="predicted"/>
<keyword evidence="3" id="KW-0460">Magnesium</keyword>
<evidence type="ECO:0000256" key="2">
    <source>
        <dbReference type="ARBA" id="ARBA00022801"/>
    </source>
</evidence>
<reference evidence="4 5" key="1">
    <citation type="submission" date="2019-10" db="EMBL/GenBank/DDBJ databases">
        <title>Rudanella paleaurantiibacter sp. nov., isolated from sludge.</title>
        <authorList>
            <person name="Xu S.Q."/>
        </authorList>
    </citation>
    <scope>NUCLEOTIDE SEQUENCE [LARGE SCALE GENOMIC DNA]</scope>
    <source>
        <strain evidence="4 5">HX-22-17</strain>
    </source>
</reference>
<dbReference type="InterPro" id="IPR023214">
    <property type="entry name" value="HAD_sf"/>
</dbReference>
<protein>
    <submittedName>
        <fullName evidence="4">HAD-IA family hydrolase</fullName>
    </submittedName>
</protein>
<keyword evidence="5" id="KW-1185">Reference proteome</keyword>
<dbReference type="RefSeq" id="WP_152121664.1">
    <property type="nucleotide sequence ID" value="NZ_WELI01000001.1"/>
</dbReference>
<dbReference type="PANTHER" id="PTHR46470">
    <property type="entry name" value="N-ACYLNEURAMINATE-9-PHOSPHATASE"/>
    <property type="match status" value="1"/>
</dbReference>
<organism evidence="4 5">
    <name type="scientific">Rudanella paleaurantiibacter</name>
    <dbReference type="NCBI Taxonomy" id="2614655"/>
    <lineage>
        <taxon>Bacteria</taxon>
        <taxon>Pseudomonadati</taxon>
        <taxon>Bacteroidota</taxon>
        <taxon>Cytophagia</taxon>
        <taxon>Cytophagales</taxon>
        <taxon>Cytophagaceae</taxon>
        <taxon>Rudanella</taxon>
    </lineage>
</organism>
<dbReference type="Gene3D" id="3.40.50.1000">
    <property type="entry name" value="HAD superfamily/HAD-like"/>
    <property type="match status" value="1"/>
</dbReference>
<comment type="caution">
    <text evidence="4">The sequence shown here is derived from an EMBL/GenBank/DDBJ whole genome shotgun (WGS) entry which is preliminary data.</text>
</comment>
<dbReference type="Proteomes" id="UP000488299">
    <property type="component" value="Unassembled WGS sequence"/>
</dbReference>
<dbReference type="InterPro" id="IPR051400">
    <property type="entry name" value="HAD-like_hydrolase"/>
</dbReference>
<name>A0A7J5U3G5_9BACT</name>
<evidence type="ECO:0000256" key="3">
    <source>
        <dbReference type="ARBA" id="ARBA00022842"/>
    </source>
</evidence>
<evidence type="ECO:0000313" key="5">
    <source>
        <dbReference type="Proteomes" id="UP000488299"/>
    </source>
</evidence>
<dbReference type="SFLD" id="SFLDG01129">
    <property type="entry name" value="C1.5:_HAD__Beta-PGM__Phosphata"/>
    <property type="match status" value="1"/>
</dbReference>
<dbReference type="SFLD" id="SFLDS00003">
    <property type="entry name" value="Haloacid_Dehalogenase"/>
    <property type="match status" value="1"/>
</dbReference>
<accession>A0A7J5U3G5</accession>
<dbReference type="NCBIfam" id="TIGR01549">
    <property type="entry name" value="HAD-SF-IA-v1"/>
    <property type="match status" value="1"/>
</dbReference>
<dbReference type="InterPro" id="IPR006439">
    <property type="entry name" value="HAD-SF_hydro_IA"/>
</dbReference>
<dbReference type="Gene3D" id="1.20.120.710">
    <property type="entry name" value="Haloacid dehalogenase hydrolase-like domain"/>
    <property type="match status" value="1"/>
</dbReference>
<dbReference type="Pfam" id="PF00702">
    <property type="entry name" value="Hydrolase"/>
    <property type="match status" value="1"/>
</dbReference>
<evidence type="ECO:0000313" key="4">
    <source>
        <dbReference type="EMBL" id="KAB7732398.1"/>
    </source>
</evidence>
<dbReference type="PANTHER" id="PTHR46470:SF4">
    <property type="entry name" value="5-AMINO-6-(5-PHOSPHO-D-RIBITYLAMINO)URACIL PHOSPHATASE YIGB"/>
    <property type="match status" value="1"/>
</dbReference>
<dbReference type="AlphaFoldDB" id="A0A7J5U3G5"/>
<keyword evidence="2 4" id="KW-0378">Hydrolase</keyword>
<gene>
    <name evidence="4" type="ORF">F5984_00050</name>
</gene>